<dbReference type="Pfam" id="PF00027">
    <property type="entry name" value="cNMP_binding"/>
    <property type="match status" value="1"/>
</dbReference>
<evidence type="ECO:0000313" key="7">
    <source>
        <dbReference type="EMBL" id="GAA5171399.1"/>
    </source>
</evidence>
<keyword evidence="3" id="KW-0804">Transcription</keyword>
<dbReference type="CDD" id="cd00038">
    <property type="entry name" value="CAP_ED"/>
    <property type="match status" value="1"/>
</dbReference>
<keyword evidence="2" id="KW-0238">DNA-binding</keyword>
<evidence type="ECO:0000256" key="4">
    <source>
        <dbReference type="SAM" id="MobiDB-lite"/>
    </source>
</evidence>
<dbReference type="Gene3D" id="1.10.10.10">
    <property type="entry name" value="Winged helix-like DNA-binding domain superfamily/Winged helix DNA-binding domain"/>
    <property type="match status" value="1"/>
</dbReference>
<dbReference type="PROSITE" id="PS50042">
    <property type="entry name" value="CNMP_BINDING_3"/>
    <property type="match status" value="1"/>
</dbReference>
<dbReference type="SMART" id="SM00419">
    <property type="entry name" value="HTH_CRP"/>
    <property type="match status" value="1"/>
</dbReference>
<comment type="caution">
    <text evidence="7">The sequence shown here is derived from an EMBL/GenBank/DDBJ whole genome shotgun (WGS) entry which is preliminary data.</text>
</comment>
<evidence type="ECO:0000256" key="2">
    <source>
        <dbReference type="ARBA" id="ARBA00023125"/>
    </source>
</evidence>
<evidence type="ECO:0000259" key="6">
    <source>
        <dbReference type="PROSITE" id="PS51063"/>
    </source>
</evidence>
<dbReference type="InterPro" id="IPR036390">
    <property type="entry name" value="WH_DNA-bd_sf"/>
</dbReference>
<proteinExistence type="predicted"/>
<protein>
    <submittedName>
        <fullName evidence="7">Crp/Fnr family transcriptional regulator</fullName>
    </submittedName>
</protein>
<dbReference type="PANTHER" id="PTHR24567:SF68">
    <property type="entry name" value="DNA-BINDING TRANSCRIPTIONAL DUAL REGULATOR CRP"/>
    <property type="match status" value="1"/>
</dbReference>
<dbReference type="RefSeq" id="WP_150113116.1">
    <property type="nucleotide sequence ID" value="NZ_BAABKI010000009.1"/>
</dbReference>
<dbReference type="InterPro" id="IPR014710">
    <property type="entry name" value="RmlC-like_jellyroll"/>
</dbReference>
<dbReference type="PROSITE" id="PS51063">
    <property type="entry name" value="HTH_CRP_2"/>
    <property type="match status" value="1"/>
</dbReference>
<feature type="domain" description="Cyclic nucleotide-binding" evidence="5">
    <location>
        <begin position="24"/>
        <end position="94"/>
    </location>
</feature>
<dbReference type="PANTHER" id="PTHR24567">
    <property type="entry name" value="CRP FAMILY TRANSCRIPTIONAL REGULATORY PROTEIN"/>
    <property type="match status" value="1"/>
</dbReference>
<dbReference type="CDD" id="cd00092">
    <property type="entry name" value="HTH_CRP"/>
    <property type="match status" value="1"/>
</dbReference>
<keyword evidence="8" id="KW-1185">Reference proteome</keyword>
<evidence type="ECO:0000256" key="1">
    <source>
        <dbReference type="ARBA" id="ARBA00023015"/>
    </source>
</evidence>
<dbReference type="InterPro" id="IPR036388">
    <property type="entry name" value="WH-like_DNA-bd_sf"/>
</dbReference>
<dbReference type="SUPFAM" id="SSF46785">
    <property type="entry name" value="Winged helix' DNA-binding domain"/>
    <property type="match status" value="1"/>
</dbReference>
<accession>A0ABP9R4I8</accession>
<dbReference type="InterPro" id="IPR050397">
    <property type="entry name" value="Env_Response_Regulators"/>
</dbReference>
<name>A0ABP9R4I8_9GAMM</name>
<keyword evidence="1" id="KW-0805">Transcription regulation</keyword>
<feature type="region of interest" description="Disordered" evidence="4">
    <location>
        <begin position="262"/>
        <end position="281"/>
    </location>
</feature>
<dbReference type="InterPro" id="IPR000595">
    <property type="entry name" value="cNMP-bd_dom"/>
</dbReference>
<gene>
    <name evidence="7" type="ORF">GCM10023342_06140</name>
</gene>
<evidence type="ECO:0000256" key="3">
    <source>
        <dbReference type="ARBA" id="ARBA00023163"/>
    </source>
</evidence>
<feature type="domain" description="HTH crp-type" evidence="6">
    <location>
        <begin position="148"/>
        <end position="222"/>
    </location>
</feature>
<dbReference type="EMBL" id="BAABKI010000009">
    <property type="protein sequence ID" value="GAA5171399.1"/>
    <property type="molecule type" value="Genomic_DNA"/>
</dbReference>
<dbReference type="SUPFAM" id="SSF51206">
    <property type="entry name" value="cAMP-binding domain-like"/>
    <property type="match status" value="1"/>
</dbReference>
<reference evidence="8" key="1">
    <citation type="journal article" date="2019" name="Int. J. Syst. Evol. Microbiol.">
        <title>The Global Catalogue of Microorganisms (GCM) 10K type strain sequencing project: providing services to taxonomists for standard genome sequencing and annotation.</title>
        <authorList>
            <consortium name="The Broad Institute Genomics Platform"/>
            <consortium name="The Broad Institute Genome Sequencing Center for Infectious Disease"/>
            <person name="Wu L."/>
            <person name="Ma J."/>
        </authorList>
    </citation>
    <scope>NUCLEOTIDE SEQUENCE [LARGE SCALE GENOMIC DNA]</scope>
    <source>
        <strain evidence="8">JCM 18472</strain>
    </source>
</reference>
<dbReference type="Gene3D" id="2.60.120.10">
    <property type="entry name" value="Jelly Rolls"/>
    <property type="match status" value="1"/>
</dbReference>
<dbReference type="Pfam" id="PF13545">
    <property type="entry name" value="HTH_Crp_2"/>
    <property type="match status" value="1"/>
</dbReference>
<dbReference type="SMART" id="SM00100">
    <property type="entry name" value="cNMP"/>
    <property type="match status" value="1"/>
</dbReference>
<evidence type="ECO:0000259" key="5">
    <source>
        <dbReference type="PROSITE" id="PS50042"/>
    </source>
</evidence>
<dbReference type="InterPro" id="IPR018490">
    <property type="entry name" value="cNMP-bd_dom_sf"/>
</dbReference>
<sequence length="281" mass="31291">MRNATNPMLKRLSALVSLTDGEIELLEGLTFEMRKVTAGEWLWHEGDSADSLLVISEGWGCSARYLSDGSRQLFATYLPGDILGIFELLSGIRRNDVSMLTDGRVCEYSYSSIFTLLNASNSVRSALFVIANQHQAMLAERLVSVARRNARESLAHFLCECRARLLEFLPDDVDGFQLPLSQQDLADALGMSTVHISRTFSALACQGLVRRQHFHIVILDPQRLAEMADFDDHYLNCDKRILTINKPISLPEPVATEWLASLKQDSKSRPSAEGDEPTASS</sequence>
<organism evidence="7 8">
    <name type="scientific">Modicisalibacter zincidurans</name>
    <dbReference type="NCBI Taxonomy" id="1178777"/>
    <lineage>
        <taxon>Bacteria</taxon>
        <taxon>Pseudomonadati</taxon>
        <taxon>Pseudomonadota</taxon>
        <taxon>Gammaproteobacteria</taxon>
        <taxon>Oceanospirillales</taxon>
        <taxon>Halomonadaceae</taxon>
        <taxon>Modicisalibacter</taxon>
    </lineage>
</organism>
<dbReference type="InterPro" id="IPR012318">
    <property type="entry name" value="HTH_CRP"/>
</dbReference>
<dbReference type="Proteomes" id="UP001500074">
    <property type="component" value="Unassembled WGS sequence"/>
</dbReference>
<evidence type="ECO:0000313" key="8">
    <source>
        <dbReference type="Proteomes" id="UP001500074"/>
    </source>
</evidence>